<dbReference type="EMBL" id="VYZN01000518">
    <property type="protein sequence ID" value="KAE9522860.1"/>
    <property type="molecule type" value="Genomic_DNA"/>
</dbReference>
<dbReference type="Proteomes" id="UP000475862">
    <property type="component" value="Unassembled WGS sequence"/>
</dbReference>
<reference evidence="1 2" key="1">
    <citation type="submission" date="2019-08" db="EMBL/GenBank/DDBJ databases">
        <title>The genome of the soybean aphid Biotype 1, its phylome, world population structure and adaptation to the North American continent.</title>
        <authorList>
            <person name="Giordano R."/>
            <person name="Donthu R.K."/>
            <person name="Hernandez A.G."/>
            <person name="Wright C.L."/>
            <person name="Zimin A.V."/>
        </authorList>
    </citation>
    <scope>NUCLEOTIDE SEQUENCE [LARGE SCALE GENOMIC DNA]</scope>
    <source>
        <tissue evidence="1">Whole aphids</tissue>
    </source>
</reference>
<dbReference type="OrthoDB" id="6617084at2759"/>
<comment type="caution">
    <text evidence="1">The sequence shown here is derived from an EMBL/GenBank/DDBJ whole genome shotgun (WGS) entry which is preliminary data.</text>
</comment>
<proteinExistence type="predicted"/>
<protein>
    <submittedName>
        <fullName evidence="1">Uncharacterized protein</fullName>
    </submittedName>
</protein>
<keyword evidence="2" id="KW-1185">Reference proteome</keyword>
<name>A0A6G0SWT6_APHGL</name>
<accession>A0A6G0SWT6</accession>
<sequence length="297" mass="35170">MKKNCRYHSCRKCLNYNSLVAASYQESLMTSKVFGLFKQYYEKNVSLCLFGFKFSSHVTTCPLYYIIRQNNDTAWHTLCACVTKKQYAFNKTIGVAIICTSNRILSKYSLYKCSQAVDCKKIGKKLLWNIALNFQEFRPYRKTIAHAYKYLRKTKSTFYALSKFFNSKVLSRRIKARLYVAVIRPILMYRYKTWIIISTSKRKLRKEKVVDPYNVLTEEWRRRYNIVLQDMLEIGTITLSGKRAKIFLKQCSVYLNANMLQKEHEVYLSLILKMVRNGNKLVFSEINKYDQIRSLNN</sequence>
<evidence type="ECO:0000313" key="1">
    <source>
        <dbReference type="EMBL" id="KAE9522860.1"/>
    </source>
</evidence>
<organism evidence="1 2">
    <name type="scientific">Aphis glycines</name>
    <name type="common">Soybean aphid</name>
    <dbReference type="NCBI Taxonomy" id="307491"/>
    <lineage>
        <taxon>Eukaryota</taxon>
        <taxon>Metazoa</taxon>
        <taxon>Ecdysozoa</taxon>
        <taxon>Arthropoda</taxon>
        <taxon>Hexapoda</taxon>
        <taxon>Insecta</taxon>
        <taxon>Pterygota</taxon>
        <taxon>Neoptera</taxon>
        <taxon>Paraneoptera</taxon>
        <taxon>Hemiptera</taxon>
        <taxon>Sternorrhyncha</taxon>
        <taxon>Aphidomorpha</taxon>
        <taxon>Aphidoidea</taxon>
        <taxon>Aphididae</taxon>
        <taxon>Aphidini</taxon>
        <taxon>Aphis</taxon>
        <taxon>Aphis</taxon>
    </lineage>
</organism>
<gene>
    <name evidence="1" type="ORF">AGLY_016729</name>
</gene>
<dbReference type="AlphaFoldDB" id="A0A6G0SWT6"/>
<evidence type="ECO:0000313" key="2">
    <source>
        <dbReference type="Proteomes" id="UP000475862"/>
    </source>
</evidence>